<organism evidence="1">
    <name type="scientific">viral metagenome</name>
    <dbReference type="NCBI Taxonomy" id="1070528"/>
    <lineage>
        <taxon>unclassified sequences</taxon>
        <taxon>metagenomes</taxon>
        <taxon>organismal metagenomes</taxon>
    </lineage>
</organism>
<protein>
    <submittedName>
        <fullName evidence="1">Uncharacterized protein</fullName>
    </submittedName>
</protein>
<gene>
    <name evidence="1" type="ORF">MM415B02512_0006</name>
</gene>
<proteinExistence type="predicted"/>
<evidence type="ECO:0000313" key="1">
    <source>
        <dbReference type="EMBL" id="QJA89733.1"/>
    </source>
</evidence>
<sequence length="135" mass="13915">MAANLTITVCRPVRVLEQITGPAGEVMAIGVAVKINTTTGLLEKANGSSAAEARLCGILITPCRVVNETVTAVRKGIVDIGAALDALTYDDDVFLSDTDGLLADTVGSNALPHGNMTVIPGNATTTPDKLLRVDL</sequence>
<reference evidence="1" key="1">
    <citation type="submission" date="2020-03" db="EMBL/GenBank/DDBJ databases">
        <title>The deep terrestrial virosphere.</title>
        <authorList>
            <person name="Holmfeldt K."/>
            <person name="Nilsson E."/>
            <person name="Simone D."/>
            <person name="Lopez-Fernandez M."/>
            <person name="Wu X."/>
            <person name="de Brujin I."/>
            <person name="Lundin D."/>
            <person name="Andersson A."/>
            <person name="Bertilsson S."/>
            <person name="Dopson M."/>
        </authorList>
    </citation>
    <scope>NUCLEOTIDE SEQUENCE</scope>
    <source>
        <strain evidence="1">MM415B02512</strain>
    </source>
</reference>
<name>A0A6M3L5N8_9ZZZZ</name>
<dbReference type="AlphaFoldDB" id="A0A6M3L5N8"/>
<accession>A0A6M3L5N8</accession>
<dbReference type="EMBL" id="MT142865">
    <property type="protein sequence ID" value="QJA89733.1"/>
    <property type="molecule type" value="Genomic_DNA"/>
</dbReference>